<evidence type="ECO:0000256" key="2">
    <source>
        <dbReference type="ARBA" id="ARBA00023125"/>
    </source>
</evidence>
<keyword evidence="2 3" id="KW-0238">DNA-binding</keyword>
<dbReference type="EMBL" id="JAZDUA010000002">
    <property type="protein sequence ID" value="KAK7874441.1"/>
    <property type="molecule type" value="Genomic_DNA"/>
</dbReference>
<evidence type="ECO:0000313" key="6">
    <source>
        <dbReference type="Proteomes" id="UP001378592"/>
    </source>
</evidence>
<dbReference type="Proteomes" id="UP001378592">
    <property type="component" value="Unassembled WGS sequence"/>
</dbReference>
<dbReference type="SUPFAM" id="SSF46785">
    <property type="entry name" value="Winged helix' DNA-binding domain"/>
    <property type="match status" value="1"/>
</dbReference>
<dbReference type="GO" id="GO:0000981">
    <property type="term" value="F:DNA-binding transcription factor activity, RNA polymerase II-specific"/>
    <property type="evidence" value="ECO:0007669"/>
    <property type="project" value="TreeGrafter"/>
</dbReference>
<reference evidence="5 6" key="1">
    <citation type="submission" date="2024-03" db="EMBL/GenBank/DDBJ databases">
        <title>The genome assembly and annotation of the cricket Gryllus longicercus Weissman &amp; Gray.</title>
        <authorList>
            <person name="Szrajer S."/>
            <person name="Gray D."/>
            <person name="Ylla G."/>
        </authorList>
    </citation>
    <scope>NUCLEOTIDE SEQUENCE [LARGE SCALE GENOMIC DNA]</scope>
    <source>
        <strain evidence="5">DAG 2021-001</strain>
        <tissue evidence="5">Whole body minus gut</tissue>
    </source>
</reference>
<dbReference type="Gene3D" id="1.10.10.10">
    <property type="entry name" value="Winged helix-like DNA-binding domain superfamily/Winged helix DNA-binding domain"/>
    <property type="match status" value="1"/>
</dbReference>
<dbReference type="PRINTS" id="PR00454">
    <property type="entry name" value="ETSDOMAIN"/>
</dbReference>
<organism evidence="5 6">
    <name type="scientific">Gryllus longicercus</name>
    <dbReference type="NCBI Taxonomy" id="2509291"/>
    <lineage>
        <taxon>Eukaryota</taxon>
        <taxon>Metazoa</taxon>
        <taxon>Ecdysozoa</taxon>
        <taxon>Arthropoda</taxon>
        <taxon>Hexapoda</taxon>
        <taxon>Insecta</taxon>
        <taxon>Pterygota</taxon>
        <taxon>Neoptera</taxon>
        <taxon>Polyneoptera</taxon>
        <taxon>Orthoptera</taxon>
        <taxon>Ensifera</taxon>
        <taxon>Gryllidea</taxon>
        <taxon>Grylloidea</taxon>
        <taxon>Gryllidae</taxon>
        <taxon>Gryllinae</taxon>
        <taxon>Gryllus</taxon>
    </lineage>
</organism>
<name>A0AAN9ZGR8_9ORTH</name>
<dbReference type="SMART" id="SM00251">
    <property type="entry name" value="SAM_PNT"/>
    <property type="match status" value="2"/>
</dbReference>
<dbReference type="InterPro" id="IPR036390">
    <property type="entry name" value="WH_DNA-bd_sf"/>
</dbReference>
<proteinExistence type="inferred from homology"/>
<dbReference type="Gene3D" id="1.10.150.50">
    <property type="entry name" value="Transcription Factor, Ets-1"/>
    <property type="match status" value="2"/>
</dbReference>
<sequence>MPNMTLQNPPLTAKGKTTNLINEFMKPSGVYKPMAQWSPPEVREWLCEEALKHNYNYEKVDLSCFRDVNGEMLLKMTIDDFEKKDKETGHFLFEIVTQHIINEEIRKTRNFQIANKYRIGMTFIMNGVDSKTHSLSWHMSNVALQDLPLTAKGKTTKLMNDFLKLREGSKPMPQWSPPEVREWICKEALKHNFDYEKIDLRCFHDVNGETLLNMTKDDFQKRDKGSGEFIFKIVKQHSNNKKFQRKGRRPLAINEAGHQIKRNRRKKCCSVLEFIQGLLKDPTYCPSIICWENYEKGTFRFVQNHEVAKLWGDIKGNPSMNFEKLSRAMRYHYGKNIFQSVQGKLIYAFGERATGWQTDDPNFQNSCK</sequence>
<dbReference type="InterPro" id="IPR046328">
    <property type="entry name" value="ETS_fam"/>
</dbReference>
<comment type="caution">
    <text evidence="5">The sequence shown here is derived from an EMBL/GenBank/DDBJ whole genome shotgun (WGS) entry which is preliminary data.</text>
</comment>
<dbReference type="InterPro" id="IPR013761">
    <property type="entry name" value="SAM/pointed_sf"/>
</dbReference>
<evidence type="ECO:0000256" key="1">
    <source>
        <dbReference type="ARBA" id="ARBA00005562"/>
    </source>
</evidence>
<dbReference type="GO" id="GO:0030154">
    <property type="term" value="P:cell differentiation"/>
    <property type="evidence" value="ECO:0007669"/>
    <property type="project" value="TreeGrafter"/>
</dbReference>
<dbReference type="AlphaFoldDB" id="A0AAN9ZGR8"/>
<dbReference type="Pfam" id="PF00178">
    <property type="entry name" value="Ets"/>
    <property type="match status" value="1"/>
</dbReference>
<keyword evidence="3" id="KW-0539">Nucleus</keyword>
<comment type="subcellular location">
    <subcellularLocation>
        <location evidence="3">Nucleus</location>
    </subcellularLocation>
</comment>
<keyword evidence="6" id="KW-1185">Reference proteome</keyword>
<evidence type="ECO:0000259" key="4">
    <source>
        <dbReference type="PROSITE" id="PS50061"/>
    </source>
</evidence>
<evidence type="ECO:0000313" key="5">
    <source>
        <dbReference type="EMBL" id="KAK7874441.1"/>
    </source>
</evidence>
<feature type="domain" description="ETS" evidence="4">
    <location>
        <begin position="269"/>
        <end position="350"/>
    </location>
</feature>
<dbReference type="PANTHER" id="PTHR11849">
    <property type="entry name" value="ETS"/>
    <property type="match status" value="1"/>
</dbReference>
<gene>
    <name evidence="5" type="ORF">R5R35_001536</name>
</gene>
<dbReference type="PANTHER" id="PTHR11849:SF190">
    <property type="entry name" value="ETS-DOMAIN PROTEIN"/>
    <property type="match status" value="1"/>
</dbReference>
<comment type="similarity">
    <text evidence="1 3">Belongs to the ETS family.</text>
</comment>
<dbReference type="PROSITE" id="PS50061">
    <property type="entry name" value="ETS_DOMAIN_3"/>
    <property type="match status" value="1"/>
</dbReference>
<dbReference type="GO" id="GO:0043565">
    <property type="term" value="F:sequence-specific DNA binding"/>
    <property type="evidence" value="ECO:0007669"/>
    <property type="project" value="InterPro"/>
</dbReference>
<evidence type="ECO:0000256" key="3">
    <source>
        <dbReference type="RuleBase" id="RU004019"/>
    </source>
</evidence>
<dbReference type="SUPFAM" id="SSF47769">
    <property type="entry name" value="SAM/Pointed domain"/>
    <property type="match status" value="2"/>
</dbReference>
<dbReference type="GO" id="GO:0005634">
    <property type="term" value="C:nucleus"/>
    <property type="evidence" value="ECO:0007669"/>
    <property type="project" value="UniProtKB-SubCell"/>
</dbReference>
<accession>A0AAN9ZGR8</accession>
<dbReference type="InterPro" id="IPR003118">
    <property type="entry name" value="Pointed_dom"/>
</dbReference>
<protein>
    <recommendedName>
        <fullName evidence="4">ETS domain-containing protein</fullName>
    </recommendedName>
</protein>
<dbReference type="InterPro" id="IPR000418">
    <property type="entry name" value="Ets_dom"/>
</dbReference>
<dbReference type="InterPro" id="IPR036388">
    <property type="entry name" value="WH-like_DNA-bd_sf"/>
</dbReference>
<dbReference type="Pfam" id="PF02198">
    <property type="entry name" value="SAM_PNT"/>
    <property type="match status" value="2"/>
</dbReference>
<dbReference type="SMART" id="SM00413">
    <property type="entry name" value="ETS"/>
    <property type="match status" value="1"/>
</dbReference>